<dbReference type="OrthoDB" id="5181746at2"/>
<comment type="caution">
    <text evidence="6">The sequence shown here is derived from an EMBL/GenBank/DDBJ whole genome shotgun (WGS) entry which is preliminary data.</text>
</comment>
<dbReference type="RefSeq" id="WP_064281664.1">
    <property type="nucleotide sequence ID" value="NZ_LWCS01000021.1"/>
</dbReference>
<dbReference type="GO" id="GO:0006950">
    <property type="term" value="P:response to stress"/>
    <property type="evidence" value="ECO:0007669"/>
    <property type="project" value="UniProtKB-ARBA"/>
</dbReference>
<dbReference type="InterPro" id="IPR019734">
    <property type="entry name" value="TPR_rpt"/>
</dbReference>
<dbReference type="AlphaFoldDB" id="A0A178LVZ6"/>
<gene>
    <name evidence="6" type="ORF">A4X20_04130</name>
</gene>
<dbReference type="eggNOG" id="COG3118">
    <property type="taxonomic scope" value="Bacteria"/>
</dbReference>
<dbReference type="STRING" id="912594.AWC12_25840"/>
<evidence type="ECO:0000259" key="5">
    <source>
        <dbReference type="PROSITE" id="PS51352"/>
    </source>
</evidence>
<protein>
    <submittedName>
        <fullName evidence="6">Co-chaperone YbbN</fullName>
    </submittedName>
</protein>
<keyword evidence="3" id="KW-0676">Redox-active center</keyword>
<dbReference type="Gene3D" id="1.25.40.10">
    <property type="entry name" value="Tetratricopeptide repeat domain"/>
    <property type="match status" value="1"/>
</dbReference>
<sequence>MTRPGPRISPALAGAVDLSALKQRPAASGGGAAAGGPGGVEITEANLEAEVLARSTEVPVVVLLWSPRSDASIQLGDALGSLAAADAGKWTFATINVDTTPRVAQMFGVQAVPTVVALAAGRPVSSFEGPQPPEQLRRWIDSLLNAVAGKLSGAGEQDGVEQADPQVEQARAFLDAGDFDAARSAYQAILDVDPNHPEAKGAVRQIGFLQRATTHPQNAVVLADAAPDDIDAAFAAADVEILQQDIQAAFTRLTSLVRRTAGDDRTRVRTRLIELFDLFDPADPEVIAGRRNLANALY</sequence>
<dbReference type="Gene3D" id="3.40.30.10">
    <property type="entry name" value="Glutaredoxin"/>
    <property type="match status" value="1"/>
</dbReference>
<accession>A0A178LVZ6</accession>
<keyword evidence="4" id="KW-0802">TPR repeat</keyword>
<dbReference type="Pfam" id="PF14561">
    <property type="entry name" value="TPR_20"/>
    <property type="match status" value="1"/>
</dbReference>
<comment type="similarity">
    <text evidence="2">Belongs to the thioredoxin family.</text>
</comment>
<evidence type="ECO:0000256" key="2">
    <source>
        <dbReference type="ARBA" id="ARBA00008987"/>
    </source>
</evidence>
<dbReference type="EMBL" id="LWCS01000021">
    <property type="protein sequence ID" value="OAN38508.1"/>
    <property type="molecule type" value="Genomic_DNA"/>
</dbReference>
<evidence type="ECO:0000313" key="7">
    <source>
        <dbReference type="Proteomes" id="UP000078396"/>
    </source>
</evidence>
<dbReference type="CDD" id="cd02956">
    <property type="entry name" value="ybbN"/>
    <property type="match status" value="1"/>
</dbReference>
<dbReference type="GO" id="GO:0005737">
    <property type="term" value="C:cytoplasm"/>
    <property type="evidence" value="ECO:0007669"/>
    <property type="project" value="TreeGrafter"/>
</dbReference>
<evidence type="ECO:0000256" key="4">
    <source>
        <dbReference type="PROSITE-ProRule" id="PRU00339"/>
    </source>
</evidence>
<dbReference type="GO" id="GO:0015035">
    <property type="term" value="F:protein-disulfide reductase activity"/>
    <property type="evidence" value="ECO:0007669"/>
    <property type="project" value="TreeGrafter"/>
</dbReference>
<organism evidence="6 7">
    <name type="scientific">Mycolicibacterium iranicum</name>
    <name type="common">Mycobacterium iranicum</name>
    <dbReference type="NCBI Taxonomy" id="912594"/>
    <lineage>
        <taxon>Bacteria</taxon>
        <taxon>Bacillati</taxon>
        <taxon>Actinomycetota</taxon>
        <taxon>Actinomycetes</taxon>
        <taxon>Mycobacteriales</taxon>
        <taxon>Mycobacteriaceae</taxon>
        <taxon>Mycolicibacterium</taxon>
    </lineage>
</organism>
<feature type="repeat" description="TPR" evidence="4">
    <location>
        <begin position="163"/>
        <end position="196"/>
    </location>
</feature>
<dbReference type="InterPro" id="IPR036249">
    <property type="entry name" value="Thioredoxin-like_sf"/>
</dbReference>
<dbReference type="PANTHER" id="PTHR45663">
    <property type="entry name" value="GEO12009P1"/>
    <property type="match status" value="1"/>
</dbReference>
<dbReference type="PROSITE" id="PS50005">
    <property type="entry name" value="TPR"/>
    <property type="match status" value="1"/>
</dbReference>
<reference evidence="6 7" key="1">
    <citation type="submission" date="2016-04" db="EMBL/GenBank/DDBJ databases">
        <title>Draft Genome Sequences of Staphylococcus capitis Strain H36, S. capitis Strain H65, S. cohnii Strain H62, S. hominis Strain H69, Mycobacterium iranicum Strain H39, Plantibacter sp. Strain H53, Pseudomonas oryzihabitans Strain H72, and Microbacterium sp. Strain H83, isolated from residential settings.</title>
        <authorList>
            <person name="Lymperopoulou D."/>
            <person name="Adams R.I."/>
            <person name="Lindow S."/>
            <person name="Coil D.A."/>
            <person name="Jospin G."/>
            <person name="Eisen J.A."/>
        </authorList>
    </citation>
    <scope>NUCLEOTIDE SEQUENCE [LARGE SCALE GENOMIC DNA]</scope>
    <source>
        <strain evidence="6 7">H39</strain>
    </source>
</reference>
<dbReference type="InterPro" id="IPR013766">
    <property type="entry name" value="Thioredoxin_domain"/>
</dbReference>
<comment type="function">
    <text evidence="1">Participates in various redox reactions through the reversible oxidation of its active center dithiol to a disulfide and catalyzes dithiol-disulfide exchange reactions.</text>
</comment>
<dbReference type="InterPro" id="IPR011990">
    <property type="entry name" value="TPR-like_helical_dom_sf"/>
</dbReference>
<dbReference type="SUPFAM" id="SSF52833">
    <property type="entry name" value="Thioredoxin-like"/>
    <property type="match status" value="1"/>
</dbReference>
<dbReference type="PROSITE" id="PS51352">
    <property type="entry name" value="THIOREDOXIN_2"/>
    <property type="match status" value="1"/>
</dbReference>
<proteinExistence type="inferred from homology"/>
<dbReference type="Proteomes" id="UP000078396">
    <property type="component" value="Unassembled WGS sequence"/>
</dbReference>
<evidence type="ECO:0000256" key="1">
    <source>
        <dbReference type="ARBA" id="ARBA00003318"/>
    </source>
</evidence>
<dbReference type="Pfam" id="PF00085">
    <property type="entry name" value="Thioredoxin"/>
    <property type="match status" value="1"/>
</dbReference>
<evidence type="ECO:0000256" key="3">
    <source>
        <dbReference type="ARBA" id="ARBA00023284"/>
    </source>
</evidence>
<name>A0A178LVZ6_MYCIR</name>
<dbReference type="PANTHER" id="PTHR45663:SF11">
    <property type="entry name" value="GEO12009P1"/>
    <property type="match status" value="1"/>
</dbReference>
<evidence type="ECO:0000313" key="6">
    <source>
        <dbReference type="EMBL" id="OAN38508.1"/>
    </source>
</evidence>
<feature type="domain" description="Thioredoxin" evidence="5">
    <location>
        <begin position="18"/>
        <end position="145"/>
    </location>
</feature>
<dbReference type="SUPFAM" id="SSF48452">
    <property type="entry name" value="TPR-like"/>
    <property type="match status" value="1"/>
</dbReference>